<protein>
    <submittedName>
        <fullName evidence="1">Uncharacterized protein</fullName>
    </submittedName>
</protein>
<dbReference type="Proteomes" id="UP000317484">
    <property type="component" value="Unassembled WGS sequence"/>
</dbReference>
<name>A0A521BZA8_9ACTN</name>
<evidence type="ECO:0000313" key="1">
    <source>
        <dbReference type="EMBL" id="SMO52425.1"/>
    </source>
</evidence>
<accession>A0A521BZA8</accession>
<dbReference type="AlphaFoldDB" id="A0A521BZA8"/>
<gene>
    <name evidence="1" type="ORF">SAMN06273567_1027</name>
</gene>
<organism evidence="1 2">
    <name type="scientific">Geodermatophilus aquaeductus</name>
    <dbReference type="NCBI Taxonomy" id="1564161"/>
    <lineage>
        <taxon>Bacteria</taxon>
        <taxon>Bacillati</taxon>
        <taxon>Actinomycetota</taxon>
        <taxon>Actinomycetes</taxon>
        <taxon>Geodermatophilales</taxon>
        <taxon>Geodermatophilaceae</taxon>
        <taxon>Geodermatophilus</taxon>
    </lineage>
</organism>
<sequence>MTMQQQLMEQLVELTEAVKGLAERPARPPAVIVDVDADDTPAQTEADRVQQRVAFSYRALGTLTGRVSTASGSEFDVRVVRARPVRDLIEFDRLPPGADWVELRSGARVESLQISRTDDGPDRGVVQPRLFGPDQPIGSMVFLRSRRGPLIAFGPRLPARSTVSTDLDLA</sequence>
<dbReference type="EMBL" id="FXTJ01000002">
    <property type="protein sequence ID" value="SMO52425.1"/>
    <property type="molecule type" value="Genomic_DNA"/>
</dbReference>
<proteinExistence type="predicted"/>
<reference evidence="1 2" key="1">
    <citation type="submission" date="2017-05" db="EMBL/GenBank/DDBJ databases">
        <authorList>
            <person name="Varghese N."/>
            <person name="Submissions S."/>
        </authorList>
    </citation>
    <scope>NUCLEOTIDE SEQUENCE [LARGE SCALE GENOMIC DNA]</scope>
    <source>
        <strain evidence="1 2">DSM 46834</strain>
    </source>
</reference>
<evidence type="ECO:0000313" key="2">
    <source>
        <dbReference type="Proteomes" id="UP000317484"/>
    </source>
</evidence>
<dbReference type="RefSeq" id="WP_142457271.1">
    <property type="nucleotide sequence ID" value="NZ_FXTJ01000002.1"/>
</dbReference>
<keyword evidence="2" id="KW-1185">Reference proteome</keyword>